<organism evidence="1 2">
    <name type="scientific">Puccinia striiformis f. sp. tritici PST-78</name>
    <dbReference type="NCBI Taxonomy" id="1165861"/>
    <lineage>
        <taxon>Eukaryota</taxon>
        <taxon>Fungi</taxon>
        <taxon>Dikarya</taxon>
        <taxon>Basidiomycota</taxon>
        <taxon>Pucciniomycotina</taxon>
        <taxon>Pucciniomycetes</taxon>
        <taxon>Pucciniales</taxon>
        <taxon>Pucciniaceae</taxon>
        <taxon>Puccinia</taxon>
    </lineage>
</organism>
<reference evidence="2" key="1">
    <citation type="submission" date="2014-03" db="EMBL/GenBank/DDBJ databases">
        <title>The Genome Sequence of Puccinia striiformis f. sp. tritici PST-78.</title>
        <authorList>
            <consortium name="The Broad Institute Genome Sequencing Platform"/>
            <person name="Cuomo C."/>
            <person name="Hulbert S."/>
            <person name="Chen X."/>
            <person name="Walker B."/>
            <person name="Young S.K."/>
            <person name="Zeng Q."/>
            <person name="Gargeya S."/>
            <person name="Fitzgerald M."/>
            <person name="Haas B."/>
            <person name="Abouelleil A."/>
            <person name="Alvarado L."/>
            <person name="Arachchi H.M."/>
            <person name="Berlin A.M."/>
            <person name="Chapman S.B."/>
            <person name="Goldberg J."/>
            <person name="Griggs A."/>
            <person name="Gujja S."/>
            <person name="Hansen M."/>
            <person name="Howarth C."/>
            <person name="Imamovic A."/>
            <person name="Larimer J."/>
            <person name="McCowan C."/>
            <person name="Montmayeur A."/>
            <person name="Murphy C."/>
            <person name="Neiman D."/>
            <person name="Pearson M."/>
            <person name="Priest M."/>
            <person name="Roberts A."/>
            <person name="Saif S."/>
            <person name="Shea T."/>
            <person name="Sisk P."/>
            <person name="Sykes S."/>
            <person name="Wortman J."/>
            <person name="Nusbaum C."/>
            <person name="Birren B."/>
        </authorList>
    </citation>
    <scope>NUCLEOTIDE SEQUENCE [LARGE SCALE GENOMIC DNA]</scope>
    <source>
        <strain evidence="2">race PST-78</strain>
    </source>
</reference>
<proteinExistence type="predicted"/>
<protein>
    <recommendedName>
        <fullName evidence="3">Retrotransposon gag domain-containing protein</fullName>
    </recommendedName>
</protein>
<dbReference type="AlphaFoldDB" id="A0A0L0VTD8"/>
<evidence type="ECO:0000313" key="2">
    <source>
        <dbReference type="Proteomes" id="UP000054564"/>
    </source>
</evidence>
<evidence type="ECO:0008006" key="3">
    <source>
        <dbReference type="Google" id="ProtNLM"/>
    </source>
</evidence>
<accession>A0A0L0VTD8</accession>
<name>A0A0L0VTD8_9BASI</name>
<sequence length="139" mass="15648">MVFGDLLLRIRPPAIGRDFPNHHEEEDARRALRDLCQGNRNIEEFNINFNARLSCVQITNTSQCECCDEPVNHRIVQLGRLQGGWLNVRQDLAAKQAMVVASATDVTGMGMMDCLNHCQHPNHPPCVEHQIITPTNNPP</sequence>
<keyword evidence="2" id="KW-1185">Reference proteome</keyword>
<gene>
    <name evidence="1" type="ORF">PSTG_04134</name>
</gene>
<comment type="caution">
    <text evidence="1">The sequence shown here is derived from an EMBL/GenBank/DDBJ whole genome shotgun (WGS) entry which is preliminary data.</text>
</comment>
<dbReference type="Proteomes" id="UP000054564">
    <property type="component" value="Unassembled WGS sequence"/>
</dbReference>
<evidence type="ECO:0000313" key="1">
    <source>
        <dbReference type="EMBL" id="KNF02539.1"/>
    </source>
</evidence>
<dbReference type="EMBL" id="AJIL01000022">
    <property type="protein sequence ID" value="KNF02539.1"/>
    <property type="molecule type" value="Genomic_DNA"/>
</dbReference>